<keyword evidence="1" id="KW-0732">Signal</keyword>
<accession>A0ABT6YE03</accession>
<dbReference type="InterPro" id="IPR008969">
    <property type="entry name" value="CarboxyPept-like_regulatory"/>
</dbReference>
<proteinExistence type="predicted"/>
<evidence type="ECO:0000256" key="1">
    <source>
        <dbReference type="SAM" id="SignalP"/>
    </source>
</evidence>
<organism evidence="3 4">
    <name type="scientific">Flectobacillus roseus</name>
    <dbReference type="NCBI Taxonomy" id="502259"/>
    <lineage>
        <taxon>Bacteria</taxon>
        <taxon>Pseudomonadati</taxon>
        <taxon>Bacteroidota</taxon>
        <taxon>Cytophagia</taxon>
        <taxon>Cytophagales</taxon>
        <taxon>Flectobacillaceae</taxon>
        <taxon>Flectobacillus</taxon>
    </lineage>
</organism>
<feature type="signal peptide" evidence="1">
    <location>
        <begin position="1"/>
        <end position="21"/>
    </location>
</feature>
<comment type="caution">
    <text evidence="3">The sequence shown here is derived from an EMBL/GenBank/DDBJ whole genome shotgun (WGS) entry which is preliminary data.</text>
</comment>
<protein>
    <submittedName>
        <fullName evidence="3">TonB-dependent receptor</fullName>
    </submittedName>
</protein>
<feature type="domain" description="Outer membrane protein beta-barrel" evidence="2">
    <location>
        <begin position="768"/>
        <end position="921"/>
    </location>
</feature>
<keyword evidence="4" id="KW-1185">Reference proteome</keyword>
<dbReference type="Pfam" id="PF13620">
    <property type="entry name" value="CarboxypepD_reg"/>
    <property type="match status" value="1"/>
</dbReference>
<dbReference type="RefSeq" id="WP_283346170.1">
    <property type="nucleotide sequence ID" value="NZ_JASHIF010000022.1"/>
</dbReference>
<dbReference type="EMBL" id="JASHIF010000022">
    <property type="protein sequence ID" value="MDI9861816.1"/>
    <property type="molecule type" value="Genomic_DNA"/>
</dbReference>
<dbReference type="Proteomes" id="UP001236507">
    <property type="component" value="Unassembled WGS sequence"/>
</dbReference>
<feature type="domain" description="Outer membrane protein beta-barrel" evidence="2">
    <location>
        <begin position="463"/>
        <end position="767"/>
    </location>
</feature>
<reference evidence="3 4" key="1">
    <citation type="submission" date="2023-05" db="EMBL/GenBank/DDBJ databases">
        <title>Novel species of genus Flectobacillus isolated from stream in China.</title>
        <authorList>
            <person name="Lu H."/>
        </authorList>
    </citation>
    <scope>NUCLEOTIDE SEQUENCE [LARGE SCALE GENOMIC DNA]</scope>
    <source>
        <strain evidence="3 4">KCTC 42575</strain>
    </source>
</reference>
<name>A0ABT6YE03_9BACT</name>
<dbReference type="SUPFAM" id="SSF56935">
    <property type="entry name" value="Porins"/>
    <property type="match status" value="1"/>
</dbReference>
<dbReference type="Pfam" id="PF14905">
    <property type="entry name" value="OMP_b-brl_3"/>
    <property type="match status" value="2"/>
</dbReference>
<keyword evidence="3" id="KW-0675">Receptor</keyword>
<feature type="chain" id="PRO_5047256413" evidence="1">
    <location>
        <begin position="22"/>
        <end position="937"/>
    </location>
</feature>
<sequence length="937" mass="104640">MNRILVLLSVLLLLAITQLYAQNPARISIKGIVQDTNSTVLADATVMLLSPSDSSLVNFGNANDKGVFEFRNVKNIPYLLKISYVGFLPYQQHLIASATAVNDLGVIKIKPISQELLEVVVRTAKAPLSIKGDTIEYNAASFKVPPGSTVEDLLRKLPGIEVDGSGNIKAQGNDVKKVTVDGKTFFGDDPKAATKNLGAETISKIQVFNRKSDQATITGVDDGSKEKTINLELKDNFKKGEFGKITGAVGTSDRGVLRGNYNRFNKKEQFSVIGYANNINETGVNWSDYGEFKGNNTFSSFDNGDFGFGSGGDAFFIGGDDDLLSSFNGKGFTNNLGGGVNYNYTHEKTKLSTSYVYNQTKLNLDQNQNKRTFLQNGSFSTLDTSSTVSFRANHSISGRWEQMLDSTNTLITKANLRFSNSNSAVGTRQEYINNNNELQNRINLNNSSNLNAYNLNGTAIFRHKFKKVGRVFAASSSFVRSTTDGTDNIRSLTQFFEASNPNDQIRAIAQLNQNANRTLTLKAGLNYLEPLSKRFFWENFYNFSNNQQNVGRDAYNGLIETQRFDSLSTYYENRITYNRIGTGLRFNKKGINLSLGVAALRYDLSGKVYPTEGGNLTTQISKQYDAIVPNFTATFNPQQSTYIRFGYGINVNAPSISALQPVIQNTNPFYITEGNQNLNPTKSHDVSLSLSRFNQSNFTSINLWMNYNYYLNQVVYNQTVDANLVTRTRPENMSGAESFRTTLYSSFPIIKTKWTTNLSANYTFSTTPTLVNSVLNTTNSNAYGANIGFSITPSDKIFVTLGGNYSINNIQYSIETRQNQNIISKGLNIDAKWSFIKKTFLESSFNYTGYENDRFNFSQNIPILNVSVRRLLMKDNRLEARLAAFDVFNRRQAITQTGSQNFVTYQQAFTLARYFMLSLTYNVRGHDAKLKKNNNMF</sequence>
<evidence type="ECO:0000313" key="4">
    <source>
        <dbReference type="Proteomes" id="UP001236507"/>
    </source>
</evidence>
<gene>
    <name evidence="3" type="ORF">QM524_21525</name>
</gene>
<dbReference type="SUPFAM" id="SSF49464">
    <property type="entry name" value="Carboxypeptidase regulatory domain-like"/>
    <property type="match status" value="1"/>
</dbReference>
<dbReference type="InterPro" id="IPR041700">
    <property type="entry name" value="OMP_b-brl_3"/>
</dbReference>
<evidence type="ECO:0000313" key="3">
    <source>
        <dbReference type="EMBL" id="MDI9861816.1"/>
    </source>
</evidence>
<evidence type="ECO:0000259" key="2">
    <source>
        <dbReference type="Pfam" id="PF14905"/>
    </source>
</evidence>